<accession>A0A0E9XFX3</accession>
<dbReference type="EMBL" id="GBXM01007023">
    <property type="protein sequence ID" value="JAI01555.1"/>
    <property type="molecule type" value="Transcribed_RNA"/>
</dbReference>
<protein>
    <submittedName>
        <fullName evidence="1">Uncharacterized protein</fullName>
    </submittedName>
</protein>
<organism evidence="1">
    <name type="scientific">Anguilla anguilla</name>
    <name type="common">European freshwater eel</name>
    <name type="synonym">Muraena anguilla</name>
    <dbReference type="NCBI Taxonomy" id="7936"/>
    <lineage>
        <taxon>Eukaryota</taxon>
        <taxon>Metazoa</taxon>
        <taxon>Chordata</taxon>
        <taxon>Craniata</taxon>
        <taxon>Vertebrata</taxon>
        <taxon>Euteleostomi</taxon>
        <taxon>Actinopterygii</taxon>
        <taxon>Neopterygii</taxon>
        <taxon>Teleostei</taxon>
        <taxon>Anguilliformes</taxon>
        <taxon>Anguillidae</taxon>
        <taxon>Anguilla</taxon>
    </lineage>
</organism>
<proteinExistence type="predicted"/>
<name>A0A0E9XFX3_ANGAN</name>
<reference evidence="1" key="2">
    <citation type="journal article" date="2015" name="Fish Shellfish Immunol.">
        <title>Early steps in the European eel (Anguilla anguilla)-Vibrio vulnificus interaction in the gills: Role of the RtxA13 toxin.</title>
        <authorList>
            <person name="Callol A."/>
            <person name="Pajuelo D."/>
            <person name="Ebbesson L."/>
            <person name="Teles M."/>
            <person name="MacKenzie S."/>
            <person name="Amaro C."/>
        </authorList>
    </citation>
    <scope>NUCLEOTIDE SEQUENCE</scope>
</reference>
<evidence type="ECO:0000313" key="1">
    <source>
        <dbReference type="EMBL" id="JAI01555.1"/>
    </source>
</evidence>
<sequence>MAFFSNGQIKLFSNRCNHVLYCEFKSPMCCQIPQECLYMWCPINGCILVKRMHFRLFFQEEEQVHVFSSECEAHHKWY</sequence>
<dbReference type="AlphaFoldDB" id="A0A0E9XFX3"/>
<reference evidence="1" key="1">
    <citation type="submission" date="2014-11" db="EMBL/GenBank/DDBJ databases">
        <authorList>
            <person name="Amaro Gonzalez C."/>
        </authorList>
    </citation>
    <scope>NUCLEOTIDE SEQUENCE</scope>
</reference>